<accession>A0AA42CJ26</accession>
<protein>
    <submittedName>
        <fullName evidence="2">Uncharacterized protein</fullName>
    </submittedName>
</protein>
<keyword evidence="3" id="KW-1185">Reference proteome</keyword>
<reference evidence="2" key="1">
    <citation type="submission" date="2022-05" db="EMBL/GenBank/DDBJ databases">
        <authorList>
            <person name="Pankratov T."/>
        </authorList>
    </citation>
    <scope>NUCLEOTIDE SEQUENCE</scope>
    <source>
        <strain evidence="2">BP6-180914</strain>
    </source>
</reference>
<dbReference type="EMBL" id="JAMOIM010000008">
    <property type="protein sequence ID" value="MCW6508989.1"/>
    <property type="molecule type" value="Genomic_DNA"/>
</dbReference>
<dbReference type="RefSeq" id="WP_282585362.1">
    <property type="nucleotide sequence ID" value="NZ_JAMOIM010000008.1"/>
</dbReference>
<organism evidence="2 3">
    <name type="scientific">Lichenifustis flavocetrariae</name>
    <dbReference type="NCBI Taxonomy" id="2949735"/>
    <lineage>
        <taxon>Bacteria</taxon>
        <taxon>Pseudomonadati</taxon>
        <taxon>Pseudomonadota</taxon>
        <taxon>Alphaproteobacteria</taxon>
        <taxon>Hyphomicrobiales</taxon>
        <taxon>Lichenihabitantaceae</taxon>
        <taxon>Lichenifustis</taxon>
    </lineage>
</organism>
<proteinExistence type="predicted"/>
<feature type="region of interest" description="Disordered" evidence="1">
    <location>
        <begin position="1"/>
        <end position="77"/>
    </location>
</feature>
<dbReference type="Proteomes" id="UP001165667">
    <property type="component" value="Unassembled WGS sequence"/>
</dbReference>
<name>A0AA42CJ26_9HYPH</name>
<feature type="compositionally biased region" description="Low complexity" evidence="1">
    <location>
        <begin position="18"/>
        <end position="27"/>
    </location>
</feature>
<evidence type="ECO:0000256" key="1">
    <source>
        <dbReference type="SAM" id="MobiDB-lite"/>
    </source>
</evidence>
<gene>
    <name evidence="2" type="ORF">M8523_13250</name>
</gene>
<evidence type="ECO:0000313" key="3">
    <source>
        <dbReference type="Proteomes" id="UP001165667"/>
    </source>
</evidence>
<comment type="caution">
    <text evidence="2">The sequence shown here is derived from an EMBL/GenBank/DDBJ whole genome shotgun (WGS) entry which is preliminary data.</text>
</comment>
<evidence type="ECO:0000313" key="2">
    <source>
        <dbReference type="EMBL" id="MCW6508989.1"/>
    </source>
</evidence>
<dbReference type="AlphaFoldDB" id="A0AA42CJ26"/>
<feature type="compositionally biased region" description="Basic and acidic residues" evidence="1">
    <location>
        <begin position="40"/>
        <end position="59"/>
    </location>
</feature>
<feature type="compositionally biased region" description="Basic and acidic residues" evidence="1">
    <location>
        <begin position="1"/>
        <end position="17"/>
    </location>
</feature>
<sequence length="77" mass="8238">MAACRAERGRLAADLDRAAPAAARSEAVQGRQKLGAADPHQAREADDHARVHDQGDIMRRLPAGPRVAGLGEFRTAR</sequence>